<dbReference type="PANTHER" id="PTHR43333">
    <property type="entry name" value="2-HACID_DH_C DOMAIN-CONTAINING PROTEIN"/>
    <property type="match status" value="1"/>
</dbReference>
<dbReference type="Pfam" id="PF02826">
    <property type="entry name" value="2-Hacid_dh_C"/>
    <property type="match status" value="1"/>
</dbReference>
<keyword evidence="8" id="KW-1185">Reference proteome</keyword>
<evidence type="ECO:0000259" key="6">
    <source>
        <dbReference type="Pfam" id="PF02826"/>
    </source>
</evidence>
<feature type="domain" description="D-isomer specific 2-hydroxyacid dehydrogenase NAD-binding" evidence="6">
    <location>
        <begin position="104"/>
        <end position="278"/>
    </location>
</feature>
<dbReference type="InterPro" id="IPR036291">
    <property type="entry name" value="NAD(P)-bd_dom_sf"/>
</dbReference>
<dbReference type="CDD" id="cd05300">
    <property type="entry name" value="2-Hacid_dh_1"/>
    <property type="match status" value="1"/>
</dbReference>
<dbReference type="GO" id="GO:0051287">
    <property type="term" value="F:NAD binding"/>
    <property type="evidence" value="ECO:0007669"/>
    <property type="project" value="InterPro"/>
</dbReference>
<protein>
    <submittedName>
        <fullName evidence="7">D-2-hydroxyacid dehydrogenase</fullName>
    </submittedName>
</protein>
<dbReference type="PANTHER" id="PTHR43333:SF1">
    <property type="entry name" value="D-ISOMER SPECIFIC 2-HYDROXYACID DEHYDROGENASE NAD-BINDING DOMAIN-CONTAINING PROTEIN"/>
    <property type="match status" value="1"/>
</dbReference>
<feature type="domain" description="D-isomer specific 2-hydroxyacid dehydrogenase catalytic" evidence="5">
    <location>
        <begin position="30"/>
        <end position="306"/>
    </location>
</feature>
<accession>A0A845L6G2</accession>
<dbReference type="PROSITE" id="PS00671">
    <property type="entry name" value="D_2_HYDROXYACID_DH_3"/>
    <property type="match status" value="1"/>
</dbReference>
<dbReference type="Proteomes" id="UP000471031">
    <property type="component" value="Unassembled WGS sequence"/>
</dbReference>
<dbReference type="InterPro" id="IPR006139">
    <property type="entry name" value="D-isomer_2_OHA_DH_cat_dom"/>
</dbReference>
<evidence type="ECO:0000259" key="5">
    <source>
        <dbReference type="Pfam" id="PF00389"/>
    </source>
</evidence>
<evidence type="ECO:0000256" key="4">
    <source>
        <dbReference type="RuleBase" id="RU003719"/>
    </source>
</evidence>
<keyword evidence="2 4" id="KW-0560">Oxidoreductase</keyword>
<dbReference type="InterPro" id="IPR029753">
    <property type="entry name" value="D-isomer_DH_CS"/>
</dbReference>
<dbReference type="OrthoDB" id="9805416at2"/>
<dbReference type="AlphaFoldDB" id="A0A845L6G2"/>
<dbReference type="EMBL" id="WXEX01000003">
    <property type="protein sequence ID" value="MZP42212.1"/>
    <property type="molecule type" value="Genomic_DNA"/>
</dbReference>
<dbReference type="Gene3D" id="3.40.50.720">
    <property type="entry name" value="NAD(P)-binding Rossmann-like Domain"/>
    <property type="match status" value="2"/>
</dbReference>
<dbReference type="SUPFAM" id="SSF52283">
    <property type="entry name" value="Formate/glycerate dehydrogenase catalytic domain-like"/>
    <property type="match status" value="1"/>
</dbReference>
<evidence type="ECO:0000313" key="7">
    <source>
        <dbReference type="EMBL" id="MZP42212.1"/>
    </source>
</evidence>
<name>A0A845L6G2_HELGE</name>
<dbReference type="RefSeq" id="WP_161260793.1">
    <property type="nucleotide sequence ID" value="NZ_JAFBDC010000006.1"/>
</dbReference>
<dbReference type="InterPro" id="IPR006140">
    <property type="entry name" value="D-isomer_DH_NAD-bd"/>
</dbReference>
<reference evidence="7 8" key="1">
    <citation type="submission" date="2020-01" db="EMBL/GenBank/DDBJ databases">
        <title>Whole genome sequence of Heliobacterium gestii DSM 11169.</title>
        <authorList>
            <person name="Kyndt J.A."/>
            <person name="Meyer T.E."/>
        </authorList>
    </citation>
    <scope>NUCLEOTIDE SEQUENCE [LARGE SCALE GENOMIC DNA]</scope>
    <source>
        <strain evidence="7 8">DSM 11169</strain>
    </source>
</reference>
<keyword evidence="3" id="KW-0520">NAD</keyword>
<sequence length="316" mass="35292">MKILTTMPFPEWHRERLERTYPGVLWRICRSTSEALEFLPSADALVTYGDGLTAEVLRRAPKLRWIQSFAGGLEHIPFDVLKEREITLTNAKGVHAVQAAEHTLGVMLAFARQLPFFVRMQEQARWEDHVKLDEIHQKTVCIVGLGAMGLEIAARALAFGMRVTGVNSDGRTVEGVHKAYPRDQIELAIAEADFIVLAMPLTAASERRFGAYEFSLMKRSAILINIARGKVIDEPALVHALGEGQIAGAALDVFVDEPLPEESPLWKMNNVLITPHVAGRSPRYLDRALEIFETNLEAFMAEKPLPLNVVDLEKGY</sequence>
<comment type="similarity">
    <text evidence="1 4">Belongs to the D-isomer specific 2-hydroxyacid dehydrogenase family.</text>
</comment>
<evidence type="ECO:0000256" key="1">
    <source>
        <dbReference type="ARBA" id="ARBA00005854"/>
    </source>
</evidence>
<evidence type="ECO:0000256" key="3">
    <source>
        <dbReference type="ARBA" id="ARBA00023027"/>
    </source>
</evidence>
<proteinExistence type="inferred from homology"/>
<dbReference type="GO" id="GO:0016616">
    <property type="term" value="F:oxidoreductase activity, acting on the CH-OH group of donors, NAD or NADP as acceptor"/>
    <property type="evidence" value="ECO:0007669"/>
    <property type="project" value="InterPro"/>
</dbReference>
<comment type="caution">
    <text evidence="7">The sequence shown here is derived from an EMBL/GenBank/DDBJ whole genome shotgun (WGS) entry which is preliminary data.</text>
</comment>
<dbReference type="SUPFAM" id="SSF51735">
    <property type="entry name" value="NAD(P)-binding Rossmann-fold domains"/>
    <property type="match status" value="1"/>
</dbReference>
<evidence type="ECO:0000256" key="2">
    <source>
        <dbReference type="ARBA" id="ARBA00023002"/>
    </source>
</evidence>
<gene>
    <name evidence="7" type="ORF">GTO89_04055</name>
</gene>
<evidence type="ECO:0000313" key="8">
    <source>
        <dbReference type="Proteomes" id="UP000471031"/>
    </source>
</evidence>
<dbReference type="Pfam" id="PF00389">
    <property type="entry name" value="2-Hacid_dh"/>
    <property type="match status" value="1"/>
</dbReference>
<organism evidence="7 8">
    <name type="scientific">Heliomicrobium gestii</name>
    <name type="common">Heliobacterium gestii</name>
    <dbReference type="NCBI Taxonomy" id="2699"/>
    <lineage>
        <taxon>Bacteria</taxon>
        <taxon>Bacillati</taxon>
        <taxon>Bacillota</taxon>
        <taxon>Clostridia</taxon>
        <taxon>Eubacteriales</taxon>
        <taxon>Heliobacteriaceae</taxon>
        <taxon>Heliomicrobium</taxon>
    </lineage>
</organism>